<dbReference type="RefSeq" id="WP_068920793.1">
    <property type="nucleotide sequence ID" value="NZ_BMQP01000024.1"/>
</dbReference>
<feature type="transmembrane region" description="Helical" evidence="1">
    <location>
        <begin position="43"/>
        <end position="62"/>
    </location>
</feature>
<comment type="caution">
    <text evidence="2">The sequence shown here is derived from an EMBL/GenBank/DDBJ whole genome shotgun (WGS) entry which is preliminary data.</text>
</comment>
<dbReference type="AlphaFoldDB" id="A0A8J3RW56"/>
<sequence>MNDVEEVLRRTFARAEARVPAAPPELLRQVTVRQARRSRRGRVLVTAVVTGLVIGVTSVVVLRASGPQPVVTPLPVTTGPTPSIDGPRIVEEIAPPLEQALPSVIVEVPREAPNGQAFTPRLFIDPRTVLGYVSKKGYDPAPELWAYRLESRTFRHLATLDYPIAPVASMAVGEGVIALFKDVDRDIHIMTIPVTGGAPRTVVSFPAERDVDTVNGDSVHGVSLAVGDGRIFWSSNKSGGVNQVPVAGGEPSSVPGTEGLHLFSWPWAGRATGDRMGAVNLLNLSTGERLDDPAQARCAVTWCLTGSQAMRRDGSRAVDLPGDNPRSLVADRFVVLSQVDRKGRKAQAIFDLTTSRVGRWWSQSDRKAAPTLYTGTEMLYFKRGDKWVVIHDPDR</sequence>
<dbReference type="Proteomes" id="UP000655044">
    <property type="component" value="Unassembled WGS sequence"/>
</dbReference>
<keyword evidence="3" id="KW-1185">Reference proteome</keyword>
<dbReference type="EMBL" id="BOOI01000021">
    <property type="protein sequence ID" value="GIH84206.1"/>
    <property type="molecule type" value="Genomic_DNA"/>
</dbReference>
<name>A0A8J3RW56_PLARO</name>
<keyword evidence="1" id="KW-1133">Transmembrane helix</keyword>
<proteinExistence type="predicted"/>
<gene>
    <name evidence="2" type="ORF">Pro02_26140</name>
</gene>
<evidence type="ECO:0000313" key="2">
    <source>
        <dbReference type="EMBL" id="GIH84206.1"/>
    </source>
</evidence>
<evidence type="ECO:0000256" key="1">
    <source>
        <dbReference type="SAM" id="Phobius"/>
    </source>
</evidence>
<keyword evidence="1" id="KW-0472">Membrane</keyword>
<reference evidence="2" key="1">
    <citation type="submission" date="2021-01" db="EMBL/GenBank/DDBJ databases">
        <title>Whole genome shotgun sequence of Planobispora rosea NBRC 15558.</title>
        <authorList>
            <person name="Komaki H."/>
            <person name="Tamura T."/>
        </authorList>
    </citation>
    <scope>NUCLEOTIDE SEQUENCE</scope>
    <source>
        <strain evidence="2">NBRC 15558</strain>
    </source>
</reference>
<evidence type="ECO:0000313" key="3">
    <source>
        <dbReference type="Proteomes" id="UP000655044"/>
    </source>
</evidence>
<dbReference type="SUPFAM" id="SSF101908">
    <property type="entry name" value="Putative isomerase YbhE"/>
    <property type="match status" value="1"/>
</dbReference>
<dbReference type="OrthoDB" id="5189326at2"/>
<accession>A0A8J3RW56</accession>
<keyword evidence="1" id="KW-0812">Transmembrane</keyword>
<protein>
    <submittedName>
        <fullName evidence="2">Uncharacterized protein</fullName>
    </submittedName>
</protein>
<organism evidence="2 3">
    <name type="scientific">Planobispora rosea</name>
    <dbReference type="NCBI Taxonomy" id="35762"/>
    <lineage>
        <taxon>Bacteria</taxon>
        <taxon>Bacillati</taxon>
        <taxon>Actinomycetota</taxon>
        <taxon>Actinomycetes</taxon>
        <taxon>Streptosporangiales</taxon>
        <taxon>Streptosporangiaceae</taxon>
        <taxon>Planobispora</taxon>
    </lineage>
</organism>